<evidence type="ECO:0008006" key="5">
    <source>
        <dbReference type="Google" id="ProtNLM"/>
    </source>
</evidence>
<evidence type="ECO:0000256" key="2">
    <source>
        <dbReference type="SAM" id="SignalP"/>
    </source>
</evidence>
<keyword evidence="4" id="KW-1185">Reference proteome</keyword>
<dbReference type="EMBL" id="JARQWQ010000035">
    <property type="protein sequence ID" value="KAK2560723.1"/>
    <property type="molecule type" value="Genomic_DNA"/>
</dbReference>
<keyword evidence="1" id="KW-0812">Transmembrane</keyword>
<keyword evidence="1" id="KW-0472">Membrane</keyword>
<name>A0AAD9QG82_ACRCE</name>
<gene>
    <name evidence="3" type="ORF">P5673_016496</name>
</gene>
<organism evidence="3 4">
    <name type="scientific">Acropora cervicornis</name>
    <name type="common">Staghorn coral</name>
    <dbReference type="NCBI Taxonomy" id="6130"/>
    <lineage>
        <taxon>Eukaryota</taxon>
        <taxon>Metazoa</taxon>
        <taxon>Cnidaria</taxon>
        <taxon>Anthozoa</taxon>
        <taxon>Hexacorallia</taxon>
        <taxon>Scleractinia</taxon>
        <taxon>Astrocoeniina</taxon>
        <taxon>Acroporidae</taxon>
        <taxon>Acropora</taxon>
    </lineage>
</organism>
<keyword evidence="2" id="KW-0732">Signal</keyword>
<protein>
    <recommendedName>
        <fullName evidence="5">Ig-like domain-containing protein</fullName>
    </recommendedName>
</protein>
<evidence type="ECO:0000313" key="4">
    <source>
        <dbReference type="Proteomes" id="UP001249851"/>
    </source>
</evidence>
<evidence type="ECO:0000313" key="3">
    <source>
        <dbReference type="EMBL" id="KAK2560723.1"/>
    </source>
</evidence>
<feature type="non-terminal residue" evidence="3">
    <location>
        <position position="189"/>
    </location>
</feature>
<reference evidence="3" key="1">
    <citation type="journal article" date="2023" name="G3 (Bethesda)">
        <title>Whole genome assembly and annotation of the endangered Caribbean coral Acropora cervicornis.</title>
        <authorList>
            <person name="Selwyn J.D."/>
            <person name="Vollmer S.V."/>
        </authorList>
    </citation>
    <scope>NUCLEOTIDE SEQUENCE</scope>
    <source>
        <strain evidence="3">K2</strain>
    </source>
</reference>
<dbReference type="Proteomes" id="UP001249851">
    <property type="component" value="Unassembled WGS sequence"/>
</dbReference>
<proteinExistence type="predicted"/>
<feature type="chain" id="PRO_5042092156" description="Ig-like domain-containing protein" evidence="2">
    <location>
        <begin position="25"/>
        <end position="189"/>
    </location>
</feature>
<feature type="signal peptide" evidence="2">
    <location>
        <begin position="1"/>
        <end position="24"/>
    </location>
</feature>
<sequence length="189" mass="21236">MKKIVSGEIVLFLVVVGMTASLNAEQRRSRRELLSLPPNTTTVQTKHDDIAHFKCTTRSQATISWKMGTRYLSENDFGVAILLCNDSAFLKSHLFVAVTNDALRGKYECFSSDEPDMAMETFFIENDPAQEKLLSTEDTVAIILSLSIAFIIGVFIAFFLLRGNRRIKKEKAMRETARSQARRGHDGAQ</sequence>
<accession>A0AAD9QG82</accession>
<keyword evidence="1" id="KW-1133">Transmembrane helix</keyword>
<feature type="transmembrane region" description="Helical" evidence="1">
    <location>
        <begin position="140"/>
        <end position="161"/>
    </location>
</feature>
<dbReference type="AlphaFoldDB" id="A0AAD9QG82"/>
<reference evidence="3" key="2">
    <citation type="journal article" date="2023" name="Science">
        <title>Genomic signatures of disease resistance in endangered staghorn corals.</title>
        <authorList>
            <person name="Vollmer S.V."/>
            <person name="Selwyn J.D."/>
            <person name="Despard B.A."/>
            <person name="Roesel C.L."/>
        </authorList>
    </citation>
    <scope>NUCLEOTIDE SEQUENCE</scope>
    <source>
        <strain evidence="3">K2</strain>
    </source>
</reference>
<comment type="caution">
    <text evidence="3">The sequence shown here is derived from an EMBL/GenBank/DDBJ whole genome shotgun (WGS) entry which is preliminary data.</text>
</comment>
<evidence type="ECO:0000256" key="1">
    <source>
        <dbReference type="SAM" id="Phobius"/>
    </source>
</evidence>